<dbReference type="Pfam" id="PF00155">
    <property type="entry name" value="Aminotran_1_2"/>
    <property type="match status" value="1"/>
</dbReference>
<dbReference type="InterPro" id="IPR015424">
    <property type="entry name" value="PyrdxlP-dep_Trfase"/>
</dbReference>
<reference evidence="4" key="1">
    <citation type="submission" date="2020-10" db="EMBL/GenBank/DDBJ databases">
        <authorList>
            <person name="Gilroy R."/>
        </authorList>
    </citation>
    <scope>NUCLEOTIDE SEQUENCE</scope>
    <source>
        <strain evidence="4">13766</strain>
    </source>
</reference>
<keyword evidence="4" id="KW-0032">Aminotransferase</keyword>
<dbReference type="SUPFAM" id="SSF53383">
    <property type="entry name" value="PLP-dependent transferases"/>
    <property type="match status" value="1"/>
</dbReference>
<dbReference type="PANTHER" id="PTHR42885">
    <property type="entry name" value="HISTIDINOL-PHOSPHATE AMINOTRANSFERASE-RELATED"/>
    <property type="match status" value="1"/>
</dbReference>
<sequence>MAHGGNVWQGQGPGEWLDFSANIRPEGPPAWVCAALRDGARDAAYYPDLHMRREKEALARCLGVKTEMTCPTAGGIAALELAARLDTTGALILTPCFSEYAAFAIHQGHKTRTVSLLYAKHAVRDLACVREALFAGCTVWLCNPLNPVGVAFPREQVLQLLADVECVGGWLVVDEAFIEYCPEHSVVTEVAGHERLLVAGSMTKILGIPGVRLGYLCAQPRVLDGLAPYQRPWELNCFAAAVLRALPEHLPERAADAVRNAQRREMLRNGLEQLGAFAYPSEAAFVLADFARPVHPLAEAMRVRGILVRECMDFAGIDDGCHLRLAVKEEAAQKKLLAAMQEVIVCGENP</sequence>
<dbReference type="Gene3D" id="3.40.640.10">
    <property type="entry name" value="Type I PLP-dependent aspartate aminotransferase-like (Major domain)"/>
    <property type="match status" value="1"/>
</dbReference>
<comment type="cofactor">
    <cofactor evidence="1">
        <name>pyridoxal 5'-phosphate</name>
        <dbReference type="ChEBI" id="CHEBI:597326"/>
    </cofactor>
</comment>
<dbReference type="InterPro" id="IPR015421">
    <property type="entry name" value="PyrdxlP-dep_Trfase_major"/>
</dbReference>
<dbReference type="GO" id="GO:0030170">
    <property type="term" value="F:pyridoxal phosphate binding"/>
    <property type="evidence" value="ECO:0007669"/>
    <property type="project" value="InterPro"/>
</dbReference>
<dbReference type="GO" id="GO:0008483">
    <property type="term" value="F:transaminase activity"/>
    <property type="evidence" value="ECO:0007669"/>
    <property type="project" value="UniProtKB-KW"/>
</dbReference>
<keyword evidence="4" id="KW-0808">Transferase</keyword>
<organism evidence="4 5">
    <name type="scientific">Candidatus Alectryocaccomicrobium excrementavium</name>
    <dbReference type="NCBI Taxonomy" id="2840668"/>
    <lineage>
        <taxon>Bacteria</taxon>
        <taxon>Bacillati</taxon>
        <taxon>Bacillota</taxon>
        <taxon>Clostridia</taxon>
        <taxon>Candidatus Alectryocaccomicrobium</taxon>
    </lineage>
</organism>
<feature type="domain" description="Aminotransferase class I/classII large" evidence="3">
    <location>
        <begin position="16"/>
        <end position="327"/>
    </location>
</feature>
<dbReference type="CDD" id="cd00609">
    <property type="entry name" value="AAT_like"/>
    <property type="match status" value="1"/>
</dbReference>
<keyword evidence="2" id="KW-0663">Pyridoxal phosphate</keyword>
<dbReference type="PANTHER" id="PTHR42885:SF1">
    <property type="entry name" value="THREONINE-PHOSPHATE DECARBOXYLASE"/>
    <property type="match status" value="1"/>
</dbReference>
<evidence type="ECO:0000259" key="3">
    <source>
        <dbReference type="Pfam" id="PF00155"/>
    </source>
</evidence>
<gene>
    <name evidence="4" type="ORF">IAA84_08490</name>
</gene>
<dbReference type="Gene3D" id="3.90.1150.10">
    <property type="entry name" value="Aspartate Aminotransferase, domain 1"/>
    <property type="match status" value="1"/>
</dbReference>
<dbReference type="AlphaFoldDB" id="A0A9D1G0K4"/>
<dbReference type="InterPro" id="IPR015422">
    <property type="entry name" value="PyrdxlP-dep_Trfase_small"/>
</dbReference>
<dbReference type="InterPro" id="IPR004839">
    <property type="entry name" value="Aminotransferase_I/II_large"/>
</dbReference>
<evidence type="ECO:0000313" key="4">
    <source>
        <dbReference type="EMBL" id="HIS93036.1"/>
    </source>
</evidence>
<dbReference type="Proteomes" id="UP000824140">
    <property type="component" value="Unassembled WGS sequence"/>
</dbReference>
<dbReference type="EMBL" id="DVJN01000170">
    <property type="protein sequence ID" value="HIS93036.1"/>
    <property type="molecule type" value="Genomic_DNA"/>
</dbReference>
<name>A0A9D1G0K4_9FIRM</name>
<reference evidence="4" key="2">
    <citation type="journal article" date="2021" name="PeerJ">
        <title>Extensive microbial diversity within the chicken gut microbiome revealed by metagenomics and culture.</title>
        <authorList>
            <person name="Gilroy R."/>
            <person name="Ravi A."/>
            <person name="Getino M."/>
            <person name="Pursley I."/>
            <person name="Horton D.L."/>
            <person name="Alikhan N.F."/>
            <person name="Baker D."/>
            <person name="Gharbi K."/>
            <person name="Hall N."/>
            <person name="Watson M."/>
            <person name="Adriaenssens E.M."/>
            <person name="Foster-Nyarko E."/>
            <person name="Jarju S."/>
            <person name="Secka A."/>
            <person name="Antonio M."/>
            <person name="Oren A."/>
            <person name="Chaudhuri R.R."/>
            <person name="La Ragione R."/>
            <person name="Hildebrand F."/>
            <person name="Pallen M.J."/>
        </authorList>
    </citation>
    <scope>NUCLEOTIDE SEQUENCE</scope>
    <source>
        <strain evidence="4">13766</strain>
    </source>
</reference>
<evidence type="ECO:0000256" key="1">
    <source>
        <dbReference type="ARBA" id="ARBA00001933"/>
    </source>
</evidence>
<comment type="caution">
    <text evidence="4">The sequence shown here is derived from an EMBL/GenBank/DDBJ whole genome shotgun (WGS) entry which is preliminary data.</text>
</comment>
<accession>A0A9D1G0K4</accession>
<protein>
    <submittedName>
        <fullName evidence="4">Aminotransferase class I/II-fold pyridoxal phosphate-dependent enzyme</fullName>
    </submittedName>
</protein>
<evidence type="ECO:0000313" key="5">
    <source>
        <dbReference type="Proteomes" id="UP000824140"/>
    </source>
</evidence>
<proteinExistence type="predicted"/>
<evidence type="ECO:0000256" key="2">
    <source>
        <dbReference type="ARBA" id="ARBA00022898"/>
    </source>
</evidence>